<dbReference type="Proteomes" id="UP000321638">
    <property type="component" value="Unassembled WGS sequence"/>
</dbReference>
<evidence type="ECO:0000313" key="2">
    <source>
        <dbReference type="Proteomes" id="UP000321638"/>
    </source>
</evidence>
<dbReference type="AlphaFoldDB" id="A0A5C8PTR6"/>
<dbReference type="RefSeq" id="WP_147845895.1">
    <property type="nucleotide sequence ID" value="NZ_VDUZ01000004.1"/>
</dbReference>
<comment type="caution">
    <text evidence="1">The sequence shown here is derived from an EMBL/GenBank/DDBJ whole genome shotgun (WGS) entry which is preliminary data.</text>
</comment>
<protein>
    <submittedName>
        <fullName evidence="1">Uncharacterized protein</fullName>
    </submittedName>
</protein>
<dbReference type="PROSITE" id="PS51257">
    <property type="entry name" value="PROKAR_LIPOPROTEIN"/>
    <property type="match status" value="1"/>
</dbReference>
<proteinExistence type="predicted"/>
<sequence length="62" mass="6720">MTRIIAIGSLPAVIWLATGCTPTVIDTACQSFTPITYSASRDTPDTVLQVRRHNAAWDAICK</sequence>
<organism evidence="1 2">
    <name type="scientific">Vineibacter terrae</name>
    <dbReference type="NCBI Taxonomy" id="2586908"/>
    <lineage>
        <taxon>Bacteria</taxon>
        <taxon>Pseudomonadati</taxon>
        <taxon>Pseudomonadota</taxon>
        <taxon>Alphaproteobacteria</taxon>
        <taxon>Hyphomicrobiales</taxon>
        <taxon>Vineibacter</taxon>
    </lineage>
</organism>
<keyword evidence="2" id="KW-1185">Reference proteome</keyword>
<evidence type="ECO:0000313" key="1">
    <source>
        <dbReference type="EMBL" id="TXL80479.1"/>
    </source>
</evidence>
<accession>A0A5C8PTR6</accession>
<name>A0A5C8PTR6_9HYPH</name>
<reference evidence="1 2" key="1">
    <citation type="submission" date="2019-06" db="EMBL/GenBank/DDBJ databases">
        <title>New taxonomy in bacterial strain CC-CFT640, isolated from vineyard.</title>
        <authorList>
            <person name="Lin S.-Y."/>
            <person name="Tsai C.-F."/>
            <person name="Young C.-C."/>
        </authorList>
    </citation>
    <scope>NUCLEOTIDE SEQUENCE [LARGE SCALE GENOMIC DNA]</scope>
    <source>
        <strain evidence="1 2">CC-CFT640</strain>
    </source>
</reference>
<dbReference type="EMBL" id="VDUZ01000004">
    <property type="protein sequence ID" value="TXL80479.1"/>
    <property type="molecule type" value="Genomic_DNA"/>
</dbReference>
<gene>
    <name evidence="1" type="ORF">FHP25_05490</name>
</gene>
<dbReference type="OrthoDB" id="7963911at2"/>